<evidence type="ECO:0000313" key="12">
    <source>
        <dbReference type="EMBL" id="RED53420.1"/>
    </source>
</evidence>
<keyword evidence="4 8" id="KW-0285">Flavoprotein</keyword>
<reference evidence="12 13" key="1">
    <citation type="submission" date="2018-07" db="EMBL/GenBank/DDBJ databases">
        <title>Genomic Encyclopedia of Type Strains, Phase III (KMG-III): the genomes of soil and plant-associated and newly described type strains.</title>
        <authorList>
            <person name="Whitman W."/>
        </authorList>
    </citation>
    <scope>NUCLEOTIDE SEQUENCE [LARGE SCALE GENOMIC DNA]</scope>
    <source>
        <strain evidence="12 13">CECT 8488</strain>
    </source>
</reference>
<dbReference type="Proteomes" id="UP000256845">
    <property type="component" value="Unassembled WGS sequence"/>
</dbReference>
<comment type="catalytic activity">
    <reaction evidence="7">
        <text>cyclobutadipyrimidine (in DNA) = 2 pyrimidine residues (in DNA).</text>
        <dbReference type="EC" id="4.1.99.3"/>
    </reaction>
</comment>
<dbReference type="Pfam" id="PF03441">
    <property type="entry name" value="FAD_binding_7"/>
    <property type="match status" value="1"/>
</dbReference>
<evidence type="ECO:0000313" key="13">
    <source>
        <dbReference type="Proteomes" id="UP000256845"/>
    </source>
</evidence>
<dbReference type="GO" id="GO:0003677">
    <property type="term" value="F:DNA binding"/>
    <property type="evidence" value="ECO:0007669"/>
    <property type="project" value="TreeGrafter"/>
</dbReference>
<keyword evidence="6 10" id="KW-0157">Chromophore</keyword>
<keyword evidence="13" id="KW-1185">Reference proteome</keyword>
<feature type="domain" description="Photolyase/cryptochrome alpha/beta" evidence="11">
    <location>
        <begin position="1"/>
        <end position="124"/>
    </location>
</feature>
<dbReference type="PANTHER" id="PTHR11455:SF9">
    <property type="entry name" value="CRYPTOCHROME CIRCADIAN CLOCK 5 ISOFORM X1"/>
    <property type="match status" value="1"/>
</dbReference>
<accession>A0A3D9HVF5</accession>
<feature type="site" description="Electron transfer via tryptophanyl radical" evidence="9">
    <location>
        <position position="300"/>
    </location>
</feature>
<feature type="site" description="Electron transfer via tryptophanyl radical" evidence="9">
    <location>
        <position position="353"/>
    </location>
</feature>
<organism evidence="12 13">
    <name type="scientific">Aestuariispira insulae</name>
    <dbReference type="NCBI Taxonomy" id="1461337"/>
    <lineage>
        <taxon>Bacteria</taxon>
        <taxon>Pseudomonadati</taxon>
        <taxon>Pseudomonadota</taxon>
        <taxon>Alphaproteobacteria</taxon>
        <taxon>Rhodospirillales</taxon>
        <taxon>Kiloniellaceae</taxon>
        <taxon>Aestuariispira</taxon>
    </lineage>
</organism>
<sequence length="471" mass="53841">MTNVIWFRRDLRLRDNPALKAAAEEGEILPLYILEEGANLRPIGGASRWWLHHSLEHLESSLGGMEYAHGEALGILRELAQRSGARTIHWNRCLDANGEQRDYQLATELREEGVDVVIHDDGYLFRPEEMRTGAGGPFKVFSPFWKACQTRQVMPPVEAPEVSLSKELDHSLGLADLQLLPRSPDWAQGWCNLWQPGELGAKSRLEQFIKTGLPGYGSGRDRPDQAHVSRLSAHLHFGEISPRQVWARMAFAQEARPELARDIAKFQSELGWREFSHQLLYHYPDLAEKNWRPGFDHYPWRDDPRGLVAWQRGMTGYPIVDAGMRELWQTGYMHNRVRMVAASFLIKHLRIDWRAGERWFWDTLVDADAANNAASWQWVAGSGADAAPYFRIFNPMTQGRKFDPDGTYVRRWCPELKRLDNRFIHAPFEASPMELEMAGIRLGRDYPNPIVDHAAARQAALSGYDRVKAAG</sequence>
<dbReference type="InterPro" id="IPR036155">
    <property type="entry name" value="Crypto/Photolyase_N_sf"/>
</dbReference>
<dbReference type="InterPro" id="IPR006050">
    <property type="entry name" value="DNA_photolyase_N"/>
</dbReference>
<proteinExistence type="inferred from homology"/>
<dbReference type="FunFam" id="1.10.579.10:FF:000003">
    <property type="entry name" value="Deoxyribodipyrimidine photo-lyase"/>
    <property type="match status" value="1"/>
</dbReference>
<dbReference type="OrthoDB" id="9772484at2"/>
<dbReference type="PRINTS" id="PR00147">
    <property type="entry name" value="DNAPHOTLYASE"/>
</dbReference>
<dbReference type="InterPro" id="IPR002081">
    <property type="entry name" value="Cryptochrome/DNA_photolyase_1"/>
</dbReference>
<comment type="cofactor">
    <cofactor evidence="8">
        <name>FAD</name>
        <dbReference type="ChEBI" id="CHEBI:57692"/>
    </cofactor>
    <text evidence="8">Binds 1 FAD per subunit.</text>
</comment>
<dbReference type="GO" id="GO:0009416">
    <property type="term" value="P:response to light stimulus"/>
    <property type="evidence" value="ECO:0007669"/>
    <property type="project" value="TreeGrafter"/>
</dbReference>
<evidence type="ECO:0000256" key="6">
    <source>
        <dbReference type="ARBA" id="ARBA00022991"/>
    </source>
</evidence>
<dbReference type="PROSITE" id="PS51645">
    <property type="entry name" value="PHR_CRY_ALPHA_BETA"/>
    <property type="match status" value="1"/>
</dbReference>
<dbReference type="Gene3D" id="3.40.50.620">
    <property type="entry name" value="HUPs"/>
    <property type="match status" value="1"/>
</dbReference>
<dbReference type="InterPro" id="IPR036134">
    <property type="entry name" value="Crypto/Photolyase_FAD-like_sf"/>
</dbReference>
<feature type="binding site" evidence="8">
    <location>
        <begin position="366"/>
        <end position="368"/>
    </location>
    <ligand>
        <name>FAD</name>
        <dbReference type="ChEBI" id="CHEBI:57692"/>
    </ligand>
</feature>
<dbReference type="SUPFAM" id="SSF48173">
    <property type="entry name" value="Cryptochrome/photolyase FAD-binding domain"/>
    <property type="match status" value="1"/>
</dbReference>
<dbReference type="Gene3D" id="1.10.579.10">
    <property type="entry name" value="DNA Cyclobutane Dipyrimidine Photolyase, subunit A, domain 3"/>
    <property type="match status" value="1"/>
</dbReference>
<dbReference type="InterPro" id="IPR014729">
    <property type="entry name" value="Rossmann-like_a/b/a_fold"/>
</dbReference>
<keyword evidence="12" id="KW-0456">Lyase</keyword>
<evidence type="ECO:0000256" key="3">
    <source>
        <dbReference type="ARBA" id="ARBA00014046"/>
    </source>
</evidence>
<dbReference type="GO" id="GO:0071949">
    <property type="term" value="F:FAD binding"/>
    <property type="evidence" value="ECO:0007669"/>
    <property type="project" value="TreeGrafter"/>
</dbReference>
<dbReference type="EC" id="4.1.99.3" evidence="2"/>
<evidence type="ECO:0000256" key="5">
    <source>
        <dbReference type="ARBA" id="ARBA00022827"/>
    </source>
</evidence>
<comment type="cofactor">
    <cofactor evidence="1">
        <name>(6R)-5,10-methylene-5,6,7,8-tetrahydrofolate</name>
        <dbReference type="ChEBI" id="CHEBI:15636"/>
    </cofactor>
</comment>
<dbReference type="RefSeq" id="WP_115934565.1">
    <property type="nucleotide sequence ID" value="NZ_QRDW01000001.1"/>
</dbReference>
<evidence type="ECO:0000256" key="9">
    <source>
        <dbReference type="PIRSR" id="PIRSR602081-2"/>
    </source>
</evidence>
<dbReference type="InterPro" id="IPR018394">
    <property type="entry name" value="DNA_photolyase_1_CS_C"/>
</dbReference>
<dbReference type="EMBL" id="QRDW01000001">
    <property type="protein sequence ID" value="RED53420.1"/>
    <property type="molecule type" value="Genomic_DNA"/>
</dbReference>
<feature type="binding site" evidence="8">
    <location>
        <position position="216"/>
    </location>
    <ligand>
        <name>FAD</name>
        <dbReference type="ChEBI" id="CHEBI:57692"/>
    </ligand>
</feature>
<evidence type="ECO:0000256" key="2">
    <source>
        <dbReference type="ARBA" id="ARBA00013149"/>
    </source>
</evidence>
<feature type="binding site" evidence="8">
    <location>
        <position position="266"/>
    </location>
    <ligand>
        <name>FAD</name>
        <dbReference type="ChEBI" id="CHEBI:57692"/>
    </ligand>
</feature>
<name>A0A3D9HVF5_9PROT</name>
<evidence type="ECO:0000256" key="10">
    <source>
        <dbReference type="RuleBase" id="RU004182"/>
    </source>
</evidence>
<dbReference type="InterPro" id="IPR005101">
    <property type="entry name" value="Cryptochr/Photolyase_FAD-bd"/>
</dbReference>
<keyword evidence="5 8" id="KW-0274">FAD</keyword>
<dbReference type="PANTHER" id="PTHR11455">
    <property type="entry name" value="CRYPTOCHROME"/>
    <property type="match status" value="1"/>
</dbReference>
<evidence type="ECO:0000259" key="11">
    <source>
        <dbReference type="PROSITE" id="PS51645"/>
    </source>
</evidence>
<evidence type="ECO:0000256" key="8">
    <source>
        <dbReference type="PIRSR" id="PIRSR602081-1"/>
    </source>
</evidence>
<dbReference type="GO" id="GO:0000719">
    <property type="term" value="P:photoreactive repair"/>
    <property type="evidence" value="ECO:0007669"/>
    <property type="project" value="UniProtKB-ARBA"/>
</dbReference>
<dbReference type="AlphaFoldDB" id="A0A3D9HVF5"/>
<evidence type="ECO:0000256" key="1">
    <source>
        <dbReference type="ARBA" id="ARBA00001932"/>
    </source>
</evidence>
<comment type="similarity">
    <text evidence="10">Belongs to the DNA photolyase family.</text>
</comment>
<dbReference type="Pfam" id="PF00875">
    <property type="entry name" value="DNA_photolyase"/>
    <property type="match status" value="1"/>
</dbReference>
<evidence type="ECO:0000256" key="7">
    <source>
        <dbReference type="ARBA" id="ARBA00033999"/>
    </source>
</evidence>
<dbReference type="PROSITE" id="PS00691">
    <property type="entry name" value="DNA_PHOTOLYASES_1_2"/>
    <property type="match status" value="1"/>
</dbReference>
<protein>
    <recommendedName>
        <fullName evidence="3">Deoxyribodipyrimidine photo-lyase</fullName>
        <ecNumber evidence="2">4.1.99.3</ecNumber>
    </recommendedName>
</protein>
<dbReference type="GO" id="GO:0003904">
    <property type="term" value="F:deoxyribodipyrimidine photo-lyase activity"/>
    <property type="evidence" value="ECO:0007669"/>
    <property type="project" value="UniProtKB-EC"/>
</dbReference>
<comment type="caution">
    <text evidence="12">The sequence shown here is derived from an EMBL/GenBank/DDBJ whole genome shotgun (WGS) entry which is preliminary data.</text>
</comment>
<dbReference type="Gene3D" id="1.25.40.80">
    <property type="match status" value="1"/>
</dbReference>
<dbReference type="SUPFAM" id="SSF52425">
    <property type="entry name" value="Cryptochrome/photolyase, N-terminal domain"/>
    <property type="match status" value="1"/>
</dbReference>
<dbReference type="PROSITE" id="PS00394">
    <property type="entry name" value="DNA_PHOTOLYASES_1_1"/>
    <property type="match status" value="1"/>
</dbReference>
<evidence type="ECO:0000256" key="4">
    <source>
        <dbReference type="ARBA" id="ARBA00022630"/>
    </source>
</evidence>
<gene>
    <name evidence="12" type="ORF">DFP90_101209</name>
</gene>
<feature type="site" description="Electron transfer via tryptophanyl radical" evidence="9">
    <location>
        <position position="376"/>
    </location>
</feature>